<feature type="region of interest" description="Disordered" evidence="3">
    <location>
        <begin position="84"/>
        <end position="114"/>
    </location>
</feature>
<reference evidence="5" key="1">
    <citation type="submission" date="2016-04" db="EMBL/GenBank/DDBJ databases">
        <authorList>
            <person name="Nguyen H.D."/>
            <person name="Samba Siva P."/>
            <person name="Cullis J."/>
            <person name="Levesque C.A."/>
            <person name="Hambleton S."/>
        </authorList>
    </citation>
    <scope>NUCLEOTIDE SEQUENCE</scope>
    <source>
        <strain evidence="5">DAOMC 236416</strain>
    </source>
</reference>
<dbReference type="InterPro" id="IPR002921">
    <property type="entry name" value="Fungal_lipase-type"/>
</dbReference>
<evidence type="ECO:0000256" key="3">
    <source>
        <dbReference type="SAM" id="MobiDB-lite"/>
    </source>
</evidence>
<dbReference type="GO" id="GO:0016787">
    <property type="term" value="F:hydrolase activity"/>
    <property type="evidence" value="ECO:0007669"/>
    <property type="project" value="UniProtKB-KW"/>
</dbReference>
<keyword evidence="6" id="KW-1185">Reference proteome</keyword>
<protein>
    <recommendedName>
        <fullName evidence="4">Fungal lipase-type domain-containing protein</fullName>
    </recommendedName>
</protein>
<accession>A0A177T6N7</accession>
<keyword evidence="2" id="KW-0378">Hydrolase</keyword>
<evidence type="ECO:0000256" key="2">
    <source>
        <dbReference type="ARBA" id="ARBA00022801"/>
    </source>
</evidence>
<comment type="caution">
    <text evidence="5">The sequence shown here is derived from an EMBL/GenBank/DDBJ whole genome shotgun (WGS) entry which is preliminary data.</text>
</comment>
<dbReference type="Proteomes" id="UP000077521">
    <property type="component" value="Unassembled WGS sequence"/>
</dbReference>
<dbReference type="Gene3D" id="3.40.50.1820">
    <property type="entry name" value="alpha/beta hydrolase"/>
    <property type="match status" value="2"/>
</dbReference>
<dbReference type="CDD" id="cd00519">
    <property type="entry name" value="Lipase_3"/>
    <property type="match status" value="1"/>
</dbReference>
<dbReference type="GO" id="GO:0006629">
    <property type="term" value="P:lipid metabolic process"/>
    <property type="evidence" value="ECO:0007669"/>
    <property type="project" value="InterPro"/>
</dbReference>
<evidence type="ECO:0000313" key="5">
    <source>
        <dbReference type="EMBL" id="KAE8248623.1"/>
    </source>
</evidence>
<organism evidence="5 6">
    <name type="scientific">Tilletia indica</name>
    <dbReference type="NCBI Taxonomy" id="43049"/>
    <lineage>
        <taxon>Eukaryota</taxon>
        <taxon>Fungi</taxon>
        <taxon>Dikarya</taxon>
        <taxon>Basidiomycota</taxon>
        <taxon>Ustilaginomycotina</taxon>
        <taxon>Exobasidiomycetes</taxon>
        <taxon>Tilletiales</taxon>
        <taxon>Tilletiaceae</taxon>
        <taxon>Tilletia</taxon>
    </lineage>
</organism>
<evidence type="ECO:0000256" key="1">
    <source>
        <dbReference type="ARBA" id="ARBA00022729"/>
    </source>
</evidence>
<dbReference type="SUPFAM" id="SSF53474">
    <property type="entry name" value="alpha/beta-Hydrolases"/>
    <property type="match status" value="1"/>
</dbReference>
<evidence type="ECO:0000259" key="4">
    <source>
        <dbReference type="Pfam" id="PF01764"/>
    </source>
</evidence>
<gene>
    <name evidence="5" type="ORF">A4X13_0g5536</name>
</gene>
<name>A0A177T6N7_9BASI</name>
<dbReference type="EMBL" id="LWDF02000440">
    <property type="protein sequence ID" value="KAE8248623.1"/>
    <property type="molecule type" value="Genomic_DNA"/>
</dbReference>
<dbReference type="PANTHER" id="PTHR46640:SF1">
    <property type="entry name" value="FUNGAL LIPASE-LIKE DOMAIN-CONTAINING PROTEIN-RELATED"/>
    <property type="match status" value="1"/>
</dbReference>
<feature type="domain" description="Fungal lipase-type" evidence="4">
    <location>
        <begin position="258"/>
        <end position="314"/>
    </location>
</feature>
<dbReference type="PANTHER" id="PTHR46640">
    <property type="entry name" value="TRIACYLGLYCEROL LIPASE, PUTATIVE (AFU_ORTHOLOGUE AFUA_6G06510)-RELATED"/>
    <property type="match status" value="1"/>
</dbReference>
<keyword evidence="1" id="KW-0732">Signal</keyword>
<reference evidence="5" key="2">
    <citation type="journal article" date="2019" name="IMA Fungus">
        <title>Genome sequencing and comparison of five Tilletia species to identify candidate genes for the detection of regulated species infecting wheat.</title>
        <authorList>
            <person name="Nguyen H.D.T."/>
            <person name="Sultana T."/>
            <person name="Kesanakurti P."/>
            <person name="Hambleton S."/>
        </authorList>
    </citation>
    <scope>NUCLEOTIDE SEQUENCE</scope>
    <source>
        <strain evidence="5">DAOMC 236416</strain>
    </source>
</reference>
<proteinExistence type="predicted"/>
<evidence type="ECO:0000313" key="6">
    <source>
        <dbReference type="Proteomes" id="UP000077521"/>
    </source>
</evidence>
<dbReference type="InterPro" id="IPR029058">
    <property type="entry name" value="AB_hydrolase_fold"/>
</dbReference>
<dbReference type="Pfam" id="PF01764">
    <property type="entry name" value="Lipase_3"/>
    <property type="match status" value="1"/>
</dbReference>
<feature type="compositionally biased region" description="Polar residues" evidence="3">
    <location>
        <begin position="96"/>
        <end position="113"/>
    </location>
</feature>
<sequence>MFVKQGPVASCTRSASFPQIEREMSIADTMSLIRHFLLPFFLCSFAIPVIAEQAAHRPQSSLWPKSATQERLDSLVRQIFKEGSPHSSDPGVALGQQLSNSSNPDPTPGSTSFELFGDYPTSSIPQTLKDTILQKTVNYAGAMYCPAVQAGRWDCGTYCDANPDFVLDVFGGDGNSDPHYIVGWNPRTKEIVVSHEGSNFTHLNMYINDFNFAPSLLDGDLANTLSGVARSRSKSSVPAGPLELWLPSRLTGDSDVDFALVHTGFQSTWRRTYPAIKASVLRLTQLHPDTASIFVTGHSLGSAVAVLDGIALRSVVSNSIGFESELCLLSHSHHKDVVPHLGPLIMGYQHSQNEIFITQSNSTYDTKTVLCQGQENTNCALGQLQLGTLDHGGPYLGVRIGAGLC</sequence>
<dbReference type="InterPro" id="IPR051299">
    <property type="entry name" value="AB_hydrolase_lip/est"/>
</dbReference>
<dbReference type="AlphaFoldDB" id="A0A177T6N7"/>